<comment type="caution">
    <text evidence="6">The sequence shown here is derived from an EMBL/GenBank/DDBJ whole genome shotgun (WGS) entry which is preliminary data.</text>
</comment>
<evidence type="ECO:0000256" key="3">
    <source>
        <dbReference type="ARBA" id="ARBA00023002"/>
    </source>
</evidence>
<dbReference type="InterPro" id="IPR003819">
    <property type="entry name" value="TauD/TfdA-like"/>
</dbReference>
<organism evidence="6 7">
    <name type="scientific">Actinophytocola gossypii</name>
    <dbReference type="NCBI Taxonomy" id="2812003"/>
    <lineage>
        <taxon>Bacteria</taxon>
        <taxon>Bacillati</taxon>
        <taxon>Actinomycetota</taxon>
        <taxon>Actinomycetes</taxon>
        <taxon>Pseudonocardiales</taxon>
        <taxon>Pseudonocardiaceae</taxon>
    </lineage>
</organism>
<dbReference type="Gene3D" id="3.60.130.10">
    <property type="entry name" value="Clavaminate synthase-like"/>
    <property type="match status" value="1"/>
</dbReference>
<sequence>MRPMVENSSPTLVRPKLSLTAEERQYITQLAIAVKPDPKSDPEAFCSAARSAGANLPERVRESLQLFARSGSSTGTLLIEGLAVGPVPSTPVDNTYHVGETTMLARAQAMISETIGHLVAYEAEGFGRLFQDMVPTRQAAKSQTSLSSLTELELHTEQAFSALRPDYLSMACLRGDLSATTYTLTARQVGAFTPAEYLATLWRDRWMTGVDESFRVGGHDFEAGEVRGPMPILQGAPDDPFIVLDQDLMVSTTPAAKAAFETVLNVYRAYRDKHVLKPGDLLLVDNNRTVHGRSPFRPRYDGSDRFVIRAFITNDLTKSRYARPSNGRTIDARYS</sequence>
<keyword evidence="6" id="KW-0223">Dioxygenase</keyword>
<keyword evidence="7" id="KW-1185">Reference proteome</keyword>
<dbReference type="PIRSF" id="PIRSF019543">
    <property type="entry name" value="Clavaminate_syn"/>
    <property type="match status" value="1"/>
</dbReference>
<keyword evidence="3" id="KW-0560">Oxidoreductase</keyword>
<dbReference type="InterPro" id="IPR014503">
    <property type="entry name" value="Clavaminate_syn-like"/>
</dbReference>
<dbReference type="GO" id="GO:0051213">
    <property type="term" value="F:dioxygenase activity"/>
    <property type="evidence" value="ECO:0007669"/>
    <property type="project" value="UniProtKB-KW"/>
</dbReference>
<dbReference type="Proteomes" id="UP001156441">
    <property type="component" value="Unassembled WGS sequence"/>
</dbReference>
<accession>A0ABT2JAN7</accession>
<gene>
    <name evidence="6" type="ORF">JT362_16105</name>
</gene>
<dbReference type="Pfam" id="PF02668">
    <property type="entry name" value="TauD"/>
    <property type="match status" value="1"/>
</dbReference>
<evidence type="ECO:0000259" key="5">
    <source>
        <dbReference type="Pfam" id="PF02668"/>
    </source>
</evidence>
<reference evidence="6 7" key="1">
    <citation type="submission" date="2021-02" db="EMBL/GenBank/DDBJ databases">
        <title>Actinophytocola xerophila sp. nov., isolated from soil of cotton cropping field.</title>
        <authorList>
            <person name="Huang R."/>
            <person name="Chen X."/>
            <person name="Ge X."/>
            <person name="Liu W."/>
        </authorList>
    </citation>
    <scope>NUCLEOTIDE SEQUENCE [LARGE SCALE GENOMIC DNA]</scope>
    <source>
        <strain evidence="6 7">S1-96</strain>
    </source>
</reference>
<feature type="domain" description="TauD/TfdA-like" evidence="5">
    <location>
        <begin position="252"/>
        <end position="305"/>
    </location>
</feature>
<evidence type="ECO:0000313" key="6">
    <source>
        <dbReference type="EMBL" id="MCT2584644.1"/>
    </source>
</evidence>
<evidence type="ECO:0000256" key="2">
    <source>
        <dbReference type="ARBA" id="ARBA00022723"/>
    </source>
</evidence>
<keyword evidence="2" id="KW-0479">Metal-binding</keyword>
<evidence type="ECO:0000313" key="7">
    <source>
        <dbReference type="Proteomes" id="UP001156441"/>
    </source>
</evidence>
<proteinExistence type="inferred from homology"/>
<name>A0ABT2JAN7_9PSEU</name>
<keyword evidence="4" id="KW-0408">Iron</keyword>
<dbReference type="RefSeq" id="WP_260192032.1">
    <property type="nucleotide sequence ID" value="NZ_JAFFZE010000012.1"/>
</dbReference>
<comment type="similarity">
    <text evidence="1">Belongs to the clavaminate synthase family.</text>
</comment>
<evidence type="ECO:0000256" key="4">
    <source>
        <dbReference type="ARBA" id="ARBA00023004"/>
    </source>
</evidence>
<dbReference type="SUPFAM" id="SSF51197">
    <property type="entry name" value="Clavaminate synthase-like"/>
    <property type="match status" value="1"/>
</dbReference>
<dbReference type="EMBL" id="JAFFZE010000012">
    <property type="protein sequence ID" value="MCT2584644.1"/>
    <property type="molecule type" value="Genomic_DNA"/>
</dbReference>
<evidence type="ECO:0000256" key="1">
    <source>
        <dbReference type="ARBA" id="ARBA00008425"/>
    </source>
</evidence>
<protein>
    <submittedName>
        <fullName evidence="6">TauD/TfdA family dioxygenase</fullName>
    </submittedName>
</protein>
<dbReference type="InterPro" id="IPR042098">
    <property type="entry name" value="TauD-like_sf"/>
</dbReference>